<proteinExistence type="predicted"/>
<keyword evidence="2" id="KW-1185">Reference proteome</keyword>
<accession>A0ACB8AXA9</accession>
<organism evidence="1 2">
    <name type="scientific">Leucogyrophana mollusca</name>
    <dbReference type="NCBI Taxonomy" id="85980"/>
    <lineage>
        <taxon>Eukaryota</taxon>
        <taxon>Fungi</taxon>
        <taxon>Dikarya</taxon>
        <taxon>Basidiomycota</taxon>
        <taxon>Agaricomycotina</taxon>
        <taxon>Agaricomycetes</taxon>
        <taxon>Agaricomycetidae</taxon>
        <taxon>Boletales</taxon>
        <taxon>Boletales incertae sedis</taxon>
        <taxon>Leucogyrophana</taxon>
    </lineage>
</organism>
<reference evidence="1" key="1">
    <citation type="journal article" date="2021" name="New Phytol.">
        <title>Evolutionary innovations through gain and loss of genes in the ectomycorrhizal Boletales.</title>
        <authorList>
            <person name="Wu G."/>
            <person name="Miyauchi S."/>
            <person name="Morin E."/>
            <person name="Kuo A."/>
            <person name="Drula E."/>
            <person name="Varga T."/>
            <person name="Kohler A."/>
            <person name="Feng B."/>
            <person name="Cao Y."/>
            <person name="Lipzen A."/>
            <person name="Daum C."/>
            <person name="Hundley H."/>
            <person name="Pangilinan J."/>
            <person name="Johnson J."/>
            <person name="Barry K."/>
            <person name="LaButti K."/>
            <person name="Ng V."/>
            <person name="Ahrendt S."/>
            <person name="Min B."/>
            <person name="Choi I.G."/>
            <person name="Park H."/>
            <person name="Plett J.M."/>
            <person name="Magnuson J."/>
            <person name="Spatafora J.W."/>
            <person name="Nagy L.G."/>
            <person name="Henrissat B."/>
            <person name="Grigoriev I.V."/>
            <person name="Yang Z.L."/>
            <person name="Xu J."/>
            <person name="Martin F.M."/>
        </authorList>
    </citation>
    <scope>NUCLEOTIDE SEQUENCE</scope>
    <source>
        <strain evidence="1">KUC20120723A-06</strain>
    </source>
</reference>
<name>A0ACB8AXA9_9AGAM</name>
<gene>
    <name evidence="1" type="ORF">BV22DRAFT_1108556</name>
</gene>
<comment type="caution">
    <text evidence="1">The sequence shown here is derived from an EMBL/GenBank/DDBJ whole genome shotgun (WGS) entry which is preliminary data.</text>
</comment>
<dbReference type="Proteomes" id="UP000790709">
    <property type="component" value="Unassembled WGS sequence"/>
</dbReference>
<sequence length="271" mass="30022">MIARCRAKSWIIQLREETNNAMLPNVQRGMKGHIIVYPQQPSDLAKMLPPSLEDVVTPICVLFVGSSPPTAEWLRNSARPLVVRKEKVRAALVWLKRHNRHYKDIAINHTMLNSLEEEQILPVHVEHIVSSEADDVLTSRYDAYDALGSVPAAGRREAQSIPFQNVVISDVDGNAPSNQLKAAALRHIKRDGGGYVEIPHGSSPVNEFFNPSLFPMIYPTLYPYGLGGFEHPARTAKLSMKKHIPGALFVLIYDLQCAAAKGVPTAFKSEG</sequence>
<protein>
    <submittedName>
        <fullName evidence="1">Uncharacterized protein</fullName>
    </submittedName>
</protein>
<dbReference type="EMBL" id="MU267036">
    <property type="protein sequence ID" value="KAH7917508.1"/>
    <property type="molecule type" value="Genomic_DNA"/>
</dbReference>
<evidence type="ECO:0000313" key="2">
    <source>
        <dbReference type="Proteomes" id="UP000790709"/>
    </source>
</evidence>
<evidence type="ECO:0000313" key="1">
    <source>
        <dbReference type="EMBL" id="KAH7917508.1"/>
    </source>
</evidence>